<keyword evidence="1" id="KW-0732">Signal</keyword>
<sequence length="195" mass="21971">MLLKFYKTYTMKKFNLLLLIFGFSFTMFQAQTSKKSINENHFKTSDLVDLDLSSKGYNVITKAPKGARIIQDGKDIAVYGGKFFKMTFSKQDFSNPFNEDEKYSNIAEKVADIKTLASDKEMNPGFVKFEAEDKNGFLNRSTASGLSFTYGVKAGDNAIMISDGITYDISPDKFTKYTDEDIRVMYEAAKATVAK</sequence>
<dbReference type="EMBL" id="FTOV01000002">
    <property type="protein sequence ID" value="SIS74115.1"/>
    <property type="molecule type" value="Genomic_DNA"/>
</dbReference>
<name>A0A1N7LJU7_9FLAO</name>
<feature type="signal peptide" evidence="1">
    <location>
        <begin position="1"/>
        <end position="30"/>
    </location>
</feature>
<dbReference type="STRING" id="373672.SAMN05421785_102288"/>
<reference evidence="2 3" key="1">
    <citation type="submission" date="2017-01" db="EMBL/GenBank/DDBJ databases">
        <authorList>
            <person name="Mah S.A."/>
            <person name="Swanson W.J."/>
            <person name="Moy G.W."/>
            <person name="Vacquier V.D."/>
        </authorList>
    </citation>
    <scope>NUCLEOTIDE SEQUENCE [LARGE SCALE GENOMIC DNA]</scope>
    <source>
        <strain evidence="2 3">DSM 18014</strain>
    </source>
</reference>
<proteinExistence type="predicted"/>
<evidence type="ECO:0000313" key="3">
    <source>
        <dbReference type="Proteomes" id="UP000185781"/>
    </source>
</evidence>
<evidence type="ECO:0000256" key="1">
    <source>
        <dbReference type="SAM" id="SignalP"/>
    </source>
</evidence>
<dbReference type="AlphaFoldDB" id="A0A1N7LJU7"/>
<gene>
    <name evidence="2" type="ORF">SAMN05421785_102288</name>
</gene>
<feature type="chain" id="PRO_5012116917" description="Secreted protein" evidence="1">
    <location>
        <begin position="31"/>
        <end position="195"/>
    </location>
</feature>
<organism evidence="2 3">
    <name type="scientific">Chryseobacterium gambrini</name>
    <dbReference type="NCBI Taxonomy" id="373672"/>
    <lineage>
        <taxon>Bacteria</taxon>
        <taxon>Pseudomonadati</taxon>
        <taxon>Bacteroidota</taxon>
        <taxon>Flavobacteriia</taxon>
        <taxon>Flavobacteriales</taxon>
        <taxon>Weeksellaceae</taxon>
        <taxon>Chryseobacterium group</taxon>
        <taxon>Chryseobacterium</taxon>
    </lineage>
</organism>
<evidence type="ECO:0008006" key="4">
    <source>
        <dbReference type="Google" id="ProtNLM"/>
    </source>
</evidence>
<protein>
    <recommendedName>
        <fullName evidence="4">Secreted protein</fullName>
    </recommendedName>
</protein>
<evidence type="ECO:0000313" key="2">
    <source>
        <dbReference type="EMBL" id="SIS74115.1"/>
    </source>
</evidence>
<dbReference type="Proteomes" id="UP000185781">
    <property type="component" value="Unassembled WGS sequence"/>
</dbReference>
<accession>A0A1N7LJU7</accession>